<evidence type="ECO:0000256" key="2">
    <source>
        <dbReference type="ARBA" id="ARBA00007635"/>
    </source>
</evidence>
<evidence type="ECO:0000313" key="9">
    <source>
        <dbReference type="Proteomes" id="UP001652623"/>
    </source>
</evidence>
<dbReference type="KEGG" id="zju:107418470"/>
<comment type="subcellular location">
    <subcellularLocation>
        <location evidence="1 6">Membrane</location>
        <topology evidence="1 6">Multi-pass membrane protein</topology>
    </subcellularLocation>
</comment>
<feature type="transmembrane region" description="Helical" evidence="6">
    <location>
        <begin position="220"/>
        <end position="239"/>
    </location>
</feature>
<dbReference type="PANTHER" id="PTHR31218">
    <property type="entry name" value="WAT1-RELATED PROTEIN"/>
    <property type="match status" value="1"/>
</dbReference>
<dbReference type="InterPro" id="IPR000620">
    <property type="entry name" value="EamA_dom"/>
</dbReference>
<gene>
    <name evidence="10" type="primary">LOC107418470</name>
</gene>
<dbReference type="GO" id="GO:0016020">
    <property type="term" value="C:membrane"/>
    <property type="evidence" value="ECO:0007669"/>
    <property type="project" value="UniProtKB-SubCell"/>
</dbReference>
<accession>A0A6P4AAB5</accession>
<keyword evidence="5 6" id="KW-0472">Membrane</keyword>
<keyword evidence="3 6" id="KW-0812">Transmembrane</keyword>
<feature type="transmembrane region" description="Helical" evidence="6">
    <location>
        <begin position="311"/>
        <end position="330"/>
    </location>
</feature>
<dbReference type="AlphaFoldDB" id="A0A6P4AAB5"/>
<dbReference type="Pfam" id="PF00892">
    <property type="entry name" value="EamA"/>
    <property type="match status" value="2"/>
</dbReference>
<dbReference type="InterPro" id="IPR030184">
    <property type="entry name" value="WAT1-related"/>
</dbReference>
<dbReference type="InParanoid" id="A0A6P4AAB5"/>
<feature type="transmembrane region" description="Helical" evidence="6">
    <location>
        <begin position="7"/>
        <end position="29"/>
    </location>
</feature>
<dbReference type="Proteomes" id="UP001652623">
    <property type="component" value="Chromosome 2"/>
</dbReference>
<keyword evidence="9" id="KW-1185">Reference proteome</keyword>
<evidence type="ECO:0000256" key="4">
    <source>
        <dbReference type="ARBA" id="ARBA00022989"/>
    </source>
</evidence>
<proteinExistence type="inferred from homology"/>
<feature type="compositionally biased region" description="Polar residues" evidence="7">
    <location>
        <begin position="345"/>
        <end position="362"/>
    </location>
</feature>
<feature type="transmembrane region" description="Helical" evidence="6">
    <location>
        <begin position="188"/>
        <end position="208"/>
    </location>
</feature>
<evidence type="ECO:0000259" key="8">
    <source>
        <dbReference type="Pfam" id="PF00892"/>
    </source>
</evidence>
<feature type="domain" description="EamA" evidence="8">
    <location>
        <begin position="24"/>
        <end position="153"/>
    </location>
</feature>
<comment type="similarity">
    <text evidence="2 6">Belongs to the drug/metabolite transporter (DMT) superfamily. Plant drug/metabolite exporter (P-DME) (TC 2.A.7.4) family.</text>
</comment>
<reference evidence="9" key="1">
    <citation type="submission" date="2025-05" db="UniProtKB">
        <authorList>
            <consortium name="RefSeq"/>
        </authorList>
    </citation>
    <scope>NUCLEOTIDE SEQUENCE [LARGE SCALE GENOMIC DNA]</scope>
</reference>
<evidence type="ECO:0000313" key="10">
    <source>
        <dbReference type="RefSeq" id="XP_015882654.2"/>
    </source>
</evidence>
<dbReference type="GO" id="GO:0022857">
    <property type="term" value="F:transmembrane transporter activity"/>
    <property type="evidence" value="ECO:0007669"/>
    <property type="project" value="InterPro"/>
</dbReference>
<feature type="domain" description="EamA" evidence="8">
    <location>
        <begin position="190"/>
        <end position="328"/>
    </location>
</feature>
<evidence type="ECO:0000256" key="3">
    <source>
        <dbReference type="ARBA" id="ARBA00022692"/>
    </source>
</evidence>
<feature type="transmembrane region" description="Helical" evidence="6">
    <location>
        <begin position="284"/>
        <end position="305"/>
    </location>
</feature>
<dbReference type="GeneID" id="107418470"/>
<sequence length="362" mass="39281">MGMKTWLLESLPIVAMVVIQILDVGLTTISKAAMSKGMSRFVFVVYSNALATLILLPYALIFERKRRPPLTFSLLCKFFLLSLCGISLMQNCVFTGVNYSSPTLASALSNLIPAFTFLLAIIFRMENLDLKNSKFQIKILGTLVSISGALIIIFYKGPTIGTLPDSSTENGHPLKPSYSTMLATTNNWVIGGIFLVIAGLSNSVSIISQAAILKNYPSEMTVVSFYCLFGTIQCGAFSLAVERDPNAWRLTPDVQLASVFYSAIAGSVLTFSVQMWCIQKKGPLFVAMFTPLGIAVAALMSGIFLGDSLHVGSVIGAVIIVIGFYGVMWAQKNREKSVTHEVDRQQSSSLQKTPLLASQTPV</sequence>
<protein>
    <recommendedName>
        <fullName evidence="6">WAT1-related protein</fullName>
    </recommendedName>
</protein>
<feature type="transmembrane region" description="Helical" evidence="6">
    <location>
        <begin position="259"/>
        <end position="277"/>
    </location>
</feature>
<feature type="transmembrane region" description="Helical" evidence="6">
    <location>
        <begin position="135"/>
        <end position="155"/>
    </location>
</feature>
<evidence type="ECO:0000256" key="7">
    <source>
        <dbReference type="SAM" id="MobiDB-lite"/>
    </source>
</evidence>
<organism evidence="9 10">
    <name type="scientific">Ziziphus jujuba</name>
    <name type="common">Chinese jujube</name>
    <name type="synonym">Ziziphus sativa</name>
    <dbReference type="NCBI Taxonomy" id="326968"/>
    <lineage>
        <taxon>Eukaryota</taxon>
        <taxon>Viridiplantae</taxon>
        <taxon>Streptophyta</taxon>
        <taxon>Embryophyta</taxon>
        <taxon>Tracheophyta</taxon>
        <taxon>Spermatophyta</taxon>
        <taxon>Magnoliopsida</taxon>
        <taxon>eudicotyledons</taxon>
        <taxon>Gunneridae</taxon>
        <taxon>Pentapetalae</taxon>
        <taxon>rosids</taxon>
        <taxon>fabids</taxon>
        <taxon>Rosales</taxon>
        <taxon>Rhamnaceae</taxon>
        <taxon>Paliureae</taxon>
        <taxon>Ziziphus</taxon>
    </lineage>
</organism>
<dbReference type="SUPFAM" id="SSF103481">
    <property type="entry name" value="Multidrug resistance efflux transporter EmrE"/>
    <property type="match status" value="2"/>
</dbReference>
<dbReference type="InterPro" id="IPR037185">
    <property type="entry name" value="EmrE-like"/>
</dbReference>
<evidence type="ECO:0000256" key="5">
    <source>
        <dbReference type="ARBA" id="ARBA00023136"/>
    </source>
</evidence>
<name>A0A6P4AAB5_ZIZJJ</name>
<evidence type="ECO:0000256" key="6">
    <source>
        <dbReference type="RuleBase" id="RU363077"/>
    </source>
</evidence>
<evidence type="ECO:0000256" key="1">
    <source>
        <dbReference type="ARBA" id="ARBA00004141"/>
    </source>
</evidence>
<dbReference type="RefSeq" id="XP_015882654.2">
    <property type="nucleotide sequence ID" value="XM_016027168.4"/>
</dbReference>
<reference evidence="10" key="2">
    <citation type="submission" date="2025-08" db="UniProtKB">
        <authorList>
            <consortium name="RefSeq"/>
        </authorList>
    </citation>
    <scope>IDENTIFICATION</scope>
    <source>
        <tissue evidence="10">Seedling</tissue>
    </source>
</reference>
<feature type="transmembrane region" description="Helical" evidence="6">
    <location>
        <begin position="74"/>
        <end position="97"/>
    </location>
</feature>
<feature type="transmembrane region" description="Helical" evidence="6">
    <location>
        <begin position="103"/>
        <end position="123"/>
    </location>
</feature>
<keyword evidence="4 6" id="KW-1133">Transmembrane helix</keyword>
<feature type="region of interest" description="Disordered" evidence="7">
    <location>
        <begin position="340"/>
        <end position="362"/>
    </location>
</feature>
<feature type="transmembrane region" description="Helical" evidence="6">
    <location>
        <begin position="41"/>
        <end position="62"/>
    </location>
</feature>